<evidence type="ECO:0000256" key="3">
    <source>
        <dbReference type="ARBA" id="ARBA00022737"/>
    </source>
</evidence>
<dbReference type="GO" id="GO:0005634">
    <property type="term" value="C:nucleus"/>
    <property type="evidence" value="ECO:0007669"/>
    <property type="project" value="UniProtKB-SubCell"/>
</dbReference>
<evidence type="ECO:0000259" key="8">
    <source>
        <dbReference type="PROSITE" id="PS50157"/>
    </source>
</evidence>
<dbReference type="Proteomes" id="UP000504629">
    <property type="component" value="Unplaced"/>
</dbReference>
<evidence type="ECO:0000256" key="2">
    <source>
        <dbReference type="ARBA" id="ARBA00022723"/>
    </source>
</evidence>
<dbReference type="GO" id="GO:0000981">
    <property type="term" value="F:DNA-binding transcription factor activity, RNA polymerase II-specific"/>
    <property type="evidence" value="ECO:0007669"/>
    <property type="project" value="TreeGrafter"/>
</dbReference>
<name>A0A6J2KM50_BOMMA</name>
<keyword evidence="9" id="KW-1185">Reference proteome</keyword>
<reference evidence="10" key="1">
    <citation type="submission" date="2025-08" db="UniProtKB">
        <authorList>
            <consortium name="RefSeq"/>
        </authorList>
    </citation>
    <scope>IDENTIFICATION</scope>
    <source>
        <tissue evidence="10">Silk gland</tissue>
    </source>
</reference>
<dbReference type="SMART" id="SM00355">
    <property type="entry name" value="ZnF_C2H2"/>
    <property type="match status" value="3"/>
</dbReference>
<feature type="domain" description="C2H2-type" evidence="8">
    <location>
        <begin position="534"/>
        <end position="561"/>
    </location>
</feature>
<feature type="domain" description="C2H2-type" evidence="8">
    <location>
        <begin position="639"/>
        <end position="667"/>
    </location>
</feature>
<keyword evidence="5" id="KW-0862">Zinc</keyword>
<dbReference type="GO" id="GO:0000977">
    <property type="term" value="F:RNA polymerase II transcription regulatory region sequence-specific DNA binding"/>
    <property type="evidence" value="ECO:0007669"/>
    <property type="project" value="TreeGrafter"/>
</dbReference>
<dbReference type="KEGG" id="bman:114251844"/>
<dbReference type="PROSITE" id="PS00028">
    <property type="entry name" value="ZINC_FINGER_C2H2_1"/>
    <property type="match status" value="2"/>
</dbReference>
<protein>
    <submittedName>
        <fullName evidence="10">Uncharacterized protein LOC114251844</fullName>
    </submittedName>
</protein>
<sequence>MDKNKLFEGYEFMQSNSTESVAVPGQFFVVQDDGTFLISKQIQYVTEGPETKNSPESCSVYEIGSEQFFVNVDNSSNLVPVTDQYVLPEGDSNLFTNNYLLQTDYSTNNDQTPINAPSEYKQTSPHISDTQISNIHFTEDNAEINADDSLNKAADCTEITLNDDQYHMLEQKGWILLESNDKIFVLNPLGLHDITANSSLIQKLRNETENTSKNVSQSSFIHKSLQNQHENLEAKNDQKAFEFEAQNVTDFTEYVKNEESVDNAPLEQPDRIQSVIKRNDVNHNISETEDTTTTVNNEPQDYIIEVFKEPNSKSLRISTKLIFKDIPKRIVLGKTTNGKRLVVKMVDQEKPVTLYEKIVQNQKMNDTDLSEAQFLSLLQQTLQSYQNTYYADDISSADSVITQLFKVPTLRKIIVDQSVVITKVKGSKDASGKYYKSKPTLITGKVILTNDKFVFVQLPNLLQFFFQKPENNDSSNSNNDNVDKRNEEMPIVHIHITETIGEDNVIRVHVNLTKRQISADSVLDHRKLRKEKTYACASCAAIFATPSELTQHQEAQCTETEDNLMIDTDGMNDTQEYYSVSNNGKKKMYSCLLCKVTFPRFSSCMKHVKSHYITSNKRKSDNENDDEHSASKIDKSQVFKCKMCPAAFFHPSTLSKHIVTKHIKLKSS</sequence>
<evidence type="ECO:0000256" key="6">
    <source>
        <dbReference type="ARBA" id="ARBA00023242"/>
    </source>
</evidence>
<dbReference type="InterPro" id="IPR013087">
    <property type="entry name" value="Znf_C2H2_type"/>
</dbReference>
<dbReference type="PROSITE" id="PS50157">
    <property type="entry name" value="ZINC_FINGER_C2H2_2"/>
    <property type="match status" value="2"/>
</dbReference>
<dbReference type="Gene3D" id="3.30.160.60">
    <property type="entry name" value="Classic Zinc Finger"/>
    <property type="match status" value="1"/>
</dbReference>
<dbReference type="OrthoDB" id="7482721at2759"/>
<dbReference type="AlphaFoldDB" id="A0A6J2KM50"/>
<evidence type="ECO:0000313" key="10">
    <source>
        <dbReference type="RefSeq" id="XP_028042042.1"/>
    </source>
</evidence>
<evidence type="ECO:0000256" key="1">
    <source>
        <dbReference type="ARBA" id="ARBA00004123"/>
    </source>
</evidence>
<comment type="subcellular location">
    <subcellularLocation>
        <location evidence="1">Nucleus</location>
    </subcellularLocation>
</comment>
<proteinExistence type="predicted"/>
<organism evidence="9 10">
    <name type="scientific">Bombyx mandarina</name>
    <name type="common">Wild silk moth</name>
    <name type="synonym">Wild silkworm</name>
    <dbReference type="NCBI Taxonomy" id="7092"/>
    <lineage>
        <taxon>Eukaryota</taxon>
        <taxon>Metazoa</taxon>
        <taxon>Ecdysozoa</taxon>
        <taxon>Arthropoda</taxon>
        <taxon>Hexapoda</taxon>
        <taxon>Insecta</taxon>
        <taxon>Pterygota</taxon>
        <taxon>Neoptera</taxon>
        <taxon>Endopterygota</taxon>
        <taxon>Lepidoptera</taxon>
        <taxon>Glossata</taxon>
        <taxon>Ditrysia</taxon>
        <taxon>Bombycoidea</taxon>
        <taxon>Bombycidae</taxon>
        <taxon>Bombycinae</taxon>
        <taxon>Bombyx</taxon>
    </lineage>
</organism>
<dbReference type="PANTHER" id="PTHR24381">
    <property type="entry name" value="ZINC FINGER PROTEIN"/>
    <property type="match status" value="1"/>
</dbReference>
<keyword evidence="3" id="KW-0677">Repeat</keyword>
<dbReference type="SUPFAM" id="SSF57667">
    <property type="entry name" value="beta-beta-alpha zinc fingers"/>
    <property type="match status" value="1"/>
</dbReference>
<dbReference type="RefSeq" id="XP_028042042.1">
    <property type="nucleotide sequence ID" value="XM_028186241.1"/>
</dbReference>
<evidence type="ECO:0000256" key="4">
    <source>
        <dbReference type="ARBA" id="ARBA00022771"/>
    </source>
</evidence>
<gene>
    <name evidence="10" type="primary">LOC114251844</name>
</gene>
<keyword evidence="6" id="KW-0539">Nucleus</keyword>
<evidence type="ECO:0000256" key="7">
    <source>
        <dbReference type="PROSITE-ProRule" id="PRU00042"/>
    </source>
</evidence>
<evidence type="ECO:0000256" key="5">
    <source>
        <dbReference type="ARBA" id="ARBA00022833"/>
    </source>
</evidence>
<dbReference type="GO" id="GO:0008270">
    <property type="term" value="F:zinc ion binding"/>
    <property type="evidence" value="ECO:0007669"/>
    <property type="project" value="UniProtKB-KW"/>
</dbReference>
<dbReference type="InterPro" id="IPR036236">
    <property type="entry name" value="Znf_C2H2_sf"/>
</dbReference>
<dbReference type="Pfam" id="PF00096">
    <property type="entry name" value="zf-C2H2"/>
    <property type="match status" value="1"/>
</dbReference>
<keyword evidence="4 7" id="KW-0863">Zinc-finger</keyword>
<keyword evidence="2" id="KW-0479">Metal-binding</keyword>
<accession>A0A6J2KM50</accession>
<evidence type="ECO:0000313" key="9">
    <source>
        <dbReference type="Proteomes" id="UP000504629"/>
    </source>
</evidence>
<dbReference type="PANTHER" id="PTHR24381:SF393">
    <property type="entry name" value="CHROMATIN-LINKED ADAPTOR FOR MSL PROTEINS, ISOFORM B"/>
    <property type="match status" value="1"/>
</dbReference>
<dbReference type="GeneID" id="114251844"/>